<dbReference type="Proteomes" id="UP000007102">
    <property type="component" value="Chromosome"/>
</dbReference>
<dbReference type="AlphaFoldDB" id="F0S493"/>
<evidence type="ECO:0000256" key="1">
    <source>
        <dbReference type="SAM" id="Coils"/>
    </source>
</evidence>
<keyword evidence="3" id="KW-1185">Reference proteome</keyword>
<accession>F0S493</accession>
<reference evidence="2 3" key="1">
    <citation type="journal article" date="2011" name="Stand. Genomic Sci.">
        <title>Complete genome sequence of the thermophilic sulfur-reducer Desulfurobacterium thermolithotrophum type strain (BSA(T)) from a deep-sea hydrothermal vent.</title>
        <authorList>
            <person name="Goker M."/>
            <person name="Daligault H."/>
            <person name="Mwirichia R."/>
            <person name="Lapidus A."/>
            <person name="Lucas S."/>
            <person name="Deshpande S."/>
            <person name="Pagani I."/>
            <person name="Tapia R."/>
            <person name="Cheng J.F."/>
            <person name="Goodwin L."/>
            <person name="Pitluck S."/>
            <person name="Liolios K."/>
            <person name="Ivanova N."/>
            <person name="Mavromatis K."/>
            <person name="Mikhailova N."/>
            <person name="Pati A."/>
            <person name="Chen A."/>
            <person name="Palaniappan K."/>
            <person name="Han C."/>
            <person name="Land M."/>
            <person name="Hauser L."/>
            <person name="Pan C."/>
            <person name="Brambilla E.M."/>
            <person name="Rohde M."/>
            <person name="Spring S."/>
            <person name="Sikorski J."/>
            <person name="Wirth R."/>
            <person name="Detter J.C."/>
            <person name="Woyke T."/>
            <person name="Bristow J."/>
            <person name="Eisen J.A."/>
            <person name="Markowitz V."/>
            <person name="Hugenholtz P."/>
            <person name="Kyrpides N.C."/>
            <person name="Klenk H.P."/>
        </authorList>
    </citation>
    <scope>NUCLEOTIDE SEQUENCE [LARGE SCALE GENOMIC DNA]</scope>
    <source>
        <strain evidence="3">DSM 11699 / BSA</strain>
    </source>
</reference>
<protein>
    <recommendedName>
        <fullName evidence="4">FlgN family protein</fullName>
    </recommendedName>
</protein>
<dbReference type="RefSeq" id="WP_013638617.1">
    <property type="nucleotide sequence ID" value="NC_015185.1"/>
</dbReference>
<dbReference type="EMBL" id="CP002543">
    <property type="protein sequence ID" value="ADY73665.1"/>
    <property type="molecule type" value="Genomic_DNA"/>
</dbReference>
<gene>
    <name evidence="2" type="ordered locus">Dester_1027</name>
</gene>
<dbReference type="STRING" id="868864.Dester_1027"/>
<dbReference type="InParanoid" id="F0S493"/>
<evidence type="ECO:0000313" key="3">
    <source>
        <dbReference type="Proteomes" id="UP000007102"/>
    </source>
</evidence>
<reference evidence="3" key="2">
    <citation type="submission" date="2011-02" db="EMBL/GenBank/DDBJ databases">
        <title>The complete genome of Desulfurobacterium thermolithotrophum DSM 11699.</title>
        <authorList>
            <consortium name="US DOE Joint Genome Institute (JGI-PGF)"/>
            <person name="Lucas S."/>
            <person name="Copeland A."/>
            <person name="Lapidus A."/>
            <person name="Bruce D."/>
            <person name="Goodwin L."/>
            <person name="Pitluck S."/>
            <person name="Kyrpides N."/>
            <person name="Mavromatis K."/>
            <person name="Pagani I."/>
            <person name="Ivanova N."/>
            <person name="Mikhailova N."/>
            <person name="Daligault H."/>
            <person name="Detter J.C."/>
            <person name="Tapia R."/>
            <person name="Han C."/>
            <person name="Land M."/>
            <person name="Hauser L."/>
            <person name="Markowitz V."/>
            <person name="Cheng J.-F."/>
            <person name="Hugenholtz P."/>
            <person name="Woyke T."/>
            <person name="Wu D."/>
            <person name="Spring S."/>
            <person name="Brambilla E."/>
            <person name="Klenk H.-P."/>
            <person name="Eisen J.A."/>
        </authorList>
    </citation>
    <scope>NUCLEOTIDE SEQUENCE [LARGE SCALE GENOMIC DNA]</scope>
    <source>
        <strain evidence="3">DSM 11699 / BSA</strain>
    </source>
</reference>
<name>F0S493_DESTD</name>
<evidence type="ECO:0008006" key="4">
    <source>
        <dbReference type="Google" id="ProtNLM"/>
    </source>
</evidence>
<keyword evidence="1" id="KW-0175">Coiled coil</keyword>
<sequence>MDVIKVLENFKSLLIKEKSLLIKGVIDEETTNELSQLEKKKLDILSELSQLDVKALKQYSSLLREIEQLNKEIESLILNNLHFIESILKEIFPERETVYGSDGKNLGEVSIFNRKI</sequence>
<organism evidence="2 3">
    <name type="scientific">Desulfurobacterium thermolithotrophum (strain DSM 11699 / BSA)</name>
    <dbReference type="NCBI Taxonomy" id="868864"/>
    <lineage>
        <taxon>Bacteria</taxon>
        <taxon>Pseudomonadati</taxon>
        <taxon>Aquificota</taxon>
        <taxon>Aquificia</taxon>
        <taxon>Desulfurobacteriales</taxon>
        <taxon>Desulfurobacteriaceae</taxon>
        <taxon>Desulfurobacterium</taxon>
    </lineage>
</organism>
<dbReference type="KEGG" id="dte:Dester_1027"/>
<dbReference type="eggNOG" id="ENOG502ZIA8">
    <property type="taxonomic scope" value="Bacteria"/>
</dbReference>
<dbReference type="OrthoDB" id="9966271at2"/>
<dbReference type="HOGENOM" id="CLU_2092903_0_0_0"/>
<proteinExistence type="predicted"/>
<feature type="coiled-coil region" evidence="1">
    <location>
        <begin position="52"/>
        <end position="79"/>
    </location>
</feature>
<evidence type="ECO:0000313" key="2">
    <source>
        <dbReference type="EMBL" id="ADY73665.1"/>
    </source>
</evidence>